<sequence>MVAVSRASCIFALFPCLLHAHEAPNELRLCLACSCVFGHACCLLFDEMAAFLKHCMVLLLSCSVVNSRAIVHLYCLFTCCVYQ</sequence>
<proteinExistence type="predicted"/>
<keyword evidence="1" id="KW-0732">Signal</keyword>
<dbReference type="AlphaFoldDB" id="A0A6G5A4B3"/>
<evidence type="ECO:0000313" key="2">
    <source>
        <dbReference type="EMBL" id="NIE45063.1"/>
    </source>
</evidence>
<evidence type="ECO:0000256" key="1">
    <source>
        <dbReference type="SAM" id="SignalP"/>
    </source>
</evidence>
<protein>
    <submittedName>
        <fullName evidence="2">Putative secreted protein</fullName>
    </submittedName>
</protein>
<reference evidence="2" key="1">
    <citation type="submission" date="2020-03" db="EMBL/GenBank/DDBJ databases">
        <title>A transcriptome and proteome of the tick Rhipicephalus microplus shaped by the genetic composition of its hosts and developmental stage.</title>
        <authorList>
            <person name="Garcia G.R."/>
            <person name="Ribeiro J.M.C."/>
            <person name="Maruyama S.R."/>
            <person name="Gardinasse L.G."/>
            <person name="Nelson K."/>
            <person name="Ferreira B.R."/>
            <person name="Andrade T.G."/>
            <person name="Santos I.K.F.M."/>
        </authorList>
    </citation>
    <scope>NUCLEOTIDE SEQUENCE</scope>
    <source>
        <strain evidence="2">NSGR</strain>
        <tissue evidence="2">Salivary glands</tissue>
    </source>
</reference>
<feature type="chain" id="PRO_5026311339" evidence="1">
    <location>
        <begin position="21"/>
        <end position="83"/>
    </location>
</feature>
<organism evidence="2">
    <name type="scientific">Rhipicephalus microplus</name>
    <name type="common">Cattle tick</name>
    <name type="synonym">Boophilus microplus</name>
    <dbReference type="NCBI Taxonomy" id="6941"/>
    <lineage>
        <taxon>Eukaryota</taxon>
        <taxon>Metazoa</taxon>
        <taxon>Ecdysozoa</taxon>
        <taxon>Arthropoda</taxon>
        <taxon>Chelicerata</taxon>
        <taxon>Arachnida</taxon>
        <taxon>Acari</taxon>
        <taxon>Parasitiformes</taxon>
        <taxon>Ixodida</taxon>
        <taxon>Ixodoidea</taxon>
        <taxon>Ixodidae</taxon>
        <taxon>Rhipicephalinae</taxon>
        <taxon>Rhipicephalus</taxon>
        <taxon>Boophilus</taxon>
    </lineage>
</organism>
<feature type="signal peptide" evidence="1">
    <location>
        <begin position="1"/>
        <end position="20"/>
    </location>
</feature>
<accession>A0A6G5A4B3</accession>
<name>A0A6G5A4B3_RHIMP</name>
<dbReference type="EMBL" id="GIKN01002790">
    <property type="protein sequence ID" value="NIE45063.1"/>
    <property type="molecule type" value="Transcribed_RNA"/>
</dbReference>